<evidence type="ECO:0000313" key="1">
    <source>
        <dbReference type="EMBL" id="GMH67199.1"/>
    </source>
</evidence>
<organism evidence="1 2">
    <name type="scientific">Triparma laevis f. inornata</name>
    <dbReference type="NCBI Taxonomy" id="1714386"/>
    <lineage>
        <taxon>Eukaryota</taxon>
        <taxon>Sar</taxon>
        <taxon>Stramenopiles</taxon>
        <taxon>Ochrophyta</taxon>
        <taxon>Bolidophyceae</taxon>
        <taxon>Parmales</taxon>
        <taxon>Triparmaceae</taxon>
        <taxon>Triparma</taxon>
    </lineage>
</organism>
<dbReference type="Proteomes" id="UP001162640">
    <property type="component" value="Unassembled WGS sequence"/>
</dbReference>
<dbReference type="EMBL" id="BLQM01000129">
    <property type="protein sequence ID" value="GMH67199.1"/>
    <property type="molecule type" value="Genomic_DNA"/>
</dbReference>
<dbReference type="InterPro" id="IPR029063">
    <property type="entry name" value="SAM-dependent_MTases_sf"/>
</dbReference>
<gene>
    <name evidence="1" type="ORF">TL16_g04616</name>
</gene>
<dbReference type="AlphaFoldDB" id="A0A9W7A7V0"/>
<evidence type="ECO:0000313" key="2">
    <source>
        <dbReference type="Proteomes" id="UP001162640"/>
    </source>
</evidence>
<dbReference type="Pfam" id="PF13489">
    <property type="entry name" value="Methyltransf_23"/>
    <property type="match status" value="1"/>
</dbReference>
<dbReference type="SUPFAM" id="SSF53335">
    <property type="entry name" value="S-adenosyl-L-methionine-dependent methyltransferases"/>
    <property type="match status" value="1"/>
</dbReference>
<proteinExistence type="predicted"/>
<evidence type="ECO:0008006" key="3">
    <source>
        <dbReference type="Google" id="ProtNLM"/>
    </source>
</evidence>
<comment type="caution">
    <text evidence="1">The sequence shown here is derived from an EMBL/GenBank/DDBJ whole genome shotgun (WGS) entry which is preliminary data.</text>
</comment>
<accession>A0A9W7A7V0</accession>
<name>A0A9W7A7V0_9STRA</name>
<dbReference type="Gene3D" id="3.40.50.150">
    <property type="entry name" value="Vaccinia Virus protein VP39"/>
    <property type="match status" value="1"/>
</dbReference>
<reference evidence="2" key="1">
    <citation type="journal article" date="2023" name="Commun. Biol.">
        <title>Genome analysis of Parmales, the sister group of diatoms, reveals the evolutionary specialization of diatoms from phago-mixotrophs to photoautotrophs.</title>
        <authorList>
            <person name="Ban H."/>
            <person name="Sato S."/>
            <person name="Yoshikawa S."/>
            <person name="Yamada K."/>
            <person name="Nakamura Y."/>
            <person name="Ichinomiya M."/>
            <person name="Sato N."/>
            <person name="Blanc-Mathieu R."/>
            <person name="Endo H."/>
            <person name="Kuwata A."/>
            <person name="Ogata H."/>
        </authorList>
    </citation>
    <scope>NUCLEOTIDE SEQUENCE [LARGE SCALE GENOMIC DNA]</scope>
</reference>
<protein>
    <recommendedName>
        <fullName evidence="3">Methyltransferase type 11 domain-containing protein</fullName>
    </recommendedName>
</protein>
<sequence length="277" mass="30986">MWEAAHPGSYKHSVATSLIESTASSSITVKQHELWVVERHQINHFMLRASSLITQQQQQQQQQPTPNANENTLCAEWDDTHLIDGAFSSLCPNHDKNNIIIYSGVSNKRGVYKLVDPEFVDPPSYAGKLEVHVDITENNSDLIPSSIYSVIIANQVLEHIFDLQAALVELTWVLAPNGYLIISVPFFAPNHAAPNDFWRFTPQTIRRAVSEWGNGELALIETCVFDSGVALTAGAMLGLDGAFFTKEEMLADFRCVPPEYDTFSEYTLNIHAIIKRI</sequence>